<accession>A0A0F7SQ06</accession>
<dbReference type="EMBL" id="LN483124">
    <property type="protein sequence ID" value="CED82565.1"/>
    <property type="molecule type" value="Genomic_DNA"/>
</dbReference>
<comment type="similarity">
    <text evidence="1">Belongs to the PPC synthetase family.</text>
</comment>
<dbReference type="InterPro" id="IPR035929">
    <property type="entry name" value="CoaB-like_sf"/>
</dbReference>
<dbReference type="InterPro" id="IPR007085">
    <property type="entry name" value="DNA/pantothenate-metab_flavo_C"/>
</dbReference>
<organism evidence="4">
    <name type="scientific">Phaffia rhodozyma</name>
    <name type="common">Yeast</name>
    <name type="synonym">Xanthophyllomyces dendrorhous</name>
    <dbReference type="NCBI Taxonomy" id="264483"/>
    <lineage>
        <taxon>Eukaryota</taxon>
        <taxon>Fungi</taxon>
        <taxon>Dikarya</taxon>
        <taxon>Basidiomycota</taxon>
        <taxon>Agaricomycotina</taxon>
        <taxon>Tremellomycetes</taxon>
        <taxon>Cystofilobasidiales</taxon>
        <taxon>Mrakiaceae</taxon>
        <taxon>Phaffia</taxon>
    </lineage>
</organism>
<dbReference type="Gene3D" id="3.40.50.10300">
    <property type="entry name" value="CoaB-like"/>
    <property type="match status" value="1"/>
</dbReference>
<evidence type="ECO:0000259" key="3">
    <source>
        <dbReference type="Pfam" id="PF04127"/>
    </source>
</evidence>
<dbReference type="PANTHER" id="PTHR12290">
    <property type="entry name" value="CORNICHON-RELATED"/>
    <property type="match status" value="1"/>
</dbReference>
<evidence type="ECO:0000313" key="4">
    <source>
        <dbReference type="EMBL" id="CED82565.1"/>
    </source>
</evidence>
<reference evidence="4" key="1">
    <citation type="submission" date="2014-08" db="EMBL/GenBank/DDBJ databases">
        <authorList>
            <person name="Sharma Rahul"/>
            <person name="Thines Marco"/>
        </authorList>
    </citation>
    <scope>NUCLEOTIDE SEQUENCE</scope>
</reference>
<proteinExistence type="inferred from homology"/>
<dbReference type="GO" id="GO:0015937">
    <property type="term" value="P:coenzyme A biosynthetic process"/>
    <property type="evidence" value="ECO:0007669"/>
    <property type="project" value="UniProtKB-ARBA"/>
</dbReference>
<feature type="domain" description="DNA/pantothenate metabolism flavoprotein C-terminal" evidence="3">
    <location>
        <begin position="190"/>
        <end position="285"/>
    </location>
</feature>
<dbReference type="SUPFAM" id="SSF102645">
    <property type="entry name" value="CoaB-like"/>
    <property type="match status" value="1"/>
</dbReference>
<evidence type="ECO:0000256" key="2">
    <source>
        <dbReference type="SAM" id="MobiDB-lite"/>
    </source>
</evidence>
<dbReference type="GO" id="GO:0003824">
    <property type="term" value="F:catalytic activity"/>
    <property type="evidence" value="ECO:0007669"/>
    <property type="project" value="UniProtKB-ARBA"/>
</dbReference>
<dbReference type="AlphaFoldDB" id="A0A0F7SQ06"/>
<protein>
    <submittedName>
        <fullName evidence="4">Uncharacterized conserved protein with similarity to phosphopantothenoylcysteine synthetase/decarboxylase</fullName>
    </submittedName>
</protein>
<name>A0A0F7SQ06_PHARH</name>
<feature type="compositionally biased region" description="Low complexity" evidence="2">
    <location>
        <begin position="295"/>
        <end position="311"/>
    </location>
</feature>
<dbReference type="Pfam" id="PF04127">
    <property type="entry name" value="DFP"/>
    <property type="match status" value="1"/>
</dbReference>
<evidence type="ECO:0000256" key="1">
    <source>
        <dbReference type="ARBA" id="ARBA00005703"/>
    </source>
</evidence>
<feature type="region of interest" description="Disordered" evidence="2">
    <location>
        <begin position="295"/>
        <end position="317"/>
    </location>
</feature>
<sequence>MSISTTSYFTTQAPPPQLEHDQAKAQEFISRMKGLGRRVVLVTSGGTSVPLEKNMVRFLDNFSAGTRGATSAEYFLSHPSYSVIFLHRQHSLLPFSRHYSHSTRPFLDLLTIKPDVSPSSSTSAETSSSSKIEVHPPEISRLLPILAKHHQVQEEGTLLTIPFVTVNEYLWLLRGISQVMGSEHGVGRHGLFYLAAAVSDFYLPEEKMAEHKIQSGPVAGSDGRLTLVMDQVPKILKPLVSEWTKEGYVVSFKLETDESLLLPKARGALDRYNHQMVIGNDLHRRKFEVVFVEPASSSSTPSSSSCSSATTNISNEGSERTYDETWIRLEGGRESTEEIEKVIVESLVERHGRWIERVEK</sequence>